<name>A0ACB9CVR3_CICIN</name>
<sequence>MGALSFKKNDKKKDAGKKDSGKTKPADAGGAKKADTSSVTVVLKLDLHCDGCAKKVTKSIRHFEGVESASADIEGNKLTVTGKVDPTSVKERVEHKTKKKVEIISPQPKKDDKKAGDKPPEKKADEKKTEDKKPKEIQSSTIMLKIPLHCDGCAHKIKRTVSKIKGVESVIPDASKDLVIVKGTMDVKELTPYLKDKLKRDVGIVLPKKDEKSDDKKDDKKEKFKGDDKKVKETGDGGGGGEKKKDEGKAGGGKDGSRSVEVVNKLEYYGQNPYTYTIPTYNQNYYSQDYGVSTSSNHGYVNEGYANLGYATQYSNGPPPPPPMYLNDARGNLDTRMFSDENPDACSIM</sequence>
<evidence type="ECO:0000313" key="2">
    <source>
        <dbReference type="Proteomes" id="UP001055811"/>
    </source>
</evidence>
<evidence type="ECO:0000313" key="1">
    <source>
        <dbReference type="EMBL" id="KAI3738268.1"/>
    </source>
</evidence>
<reference evidence="1 2" key="2">
    <citation type="journal article" date="2022" name="Mol. Ecol. Resour.">
        <title>The genomes of chicory, endive, great burdock and yacon provide insights into Asteraceae paleo-polyploidization history and plant inulin production.</title>
        <authorList>
            <person name="Fan W."/>
            <person name="Wang S."/>
            <person name="Wang H."/>
            <person name="Wang A."/>
            <person name="Jiang F."/>
            <person name="Liu H."/>
            <person name="Zhao H."/>
            <person name="Xu D."/>
            <person name="Zhang Y."/>
        </authorList>
    </citation>
    <scope>NUCLEOTIDE SEQUENCE [LARGE SCALE GENOMIC DNA]</scope>
    <source>
        <strain evidence="2">cv. Punajuju</strain>
        <tissue evidence="1">Leaves</tissue>
    </source>
</reference>
<reference evidence="2" key="1">
    <citation type="journal article" date="2022" name="Mol. Ecol. Resour.">
        <title>The genomes of chicory, endive, great burdock and yacon provide insights into Asteraceae palaeo-polyploidization history and plant inulin production.</title>
        <authorList>
            <person name="Fan W."/>
            <person name="Wang S."/>
            <person name="Wang H."/>
            <person name="Wang A."/>
            <person name="Jiang F."/>
            <person name="Liu H."/>
            <person name="Zhao H."/>
            <person name="Xu D."/>
            <person name="Zhang Y."/>
        </authorList>
    </citation>
    <scope>NUCLEOTIDE SEQUENCE [LARGE SCALE GENOMIC DNA]</scope>
    <source>
        <strain evidence="2">cv. Punajuju</strain>
    </source>
</reference>
<protein>
    <submittedName>
        <fullName evidence="1">Uncharacterized protein</fullName>
    </submittedName>
</protein>
<gene>
    <name evidence="1" type="ORF">L2E82_28291</name>
</gene>
<accession>A0ACB9CVR3</accession>
<comment type="caution">
    <text evidence="1">The sequence shown here is derived from an EMBL/GenBank/DDBJ whole genome shotgun (WGS) entry which is preliminary data.</text>
</comment>
<keyword evidence="2" id="KW-1185">Reference proteome</keyword>
<organism evidence="1 2">
    <name type="scientific">Cichorium intybus</name>
    <name type="common">Chicory</name>
    <dbReference type="NCBI Taxonomy" id="13427"/>
    <lineage>
        <taxon>Eukaryota</taxon>
        <taxon>Viridiplantae</taxon>
        <taxon>Streptophyta</taxon>
        <taxon>Embryophyta</taxon>
        <taxon>Tracheophyta</taxon>
        <taxon>Spermatophyta</taxon>
        <taxon>Magnoliopsida</taxon>
        <taxon>eudicotyledons</taxon>
        <taxon>Gunneridae</taxon>
        <taxon>Pentapetalae</taxon>
        <taxon>asterids</taxon>
        <taxon>campanulids</taxon>
        <taxon>Asterales</taxon>
        <taxon>Asteraceae</taxon>
        <taxon>Cichorioideae</taxon>
        <taxon>Cichorieae</taxon>
        <taxon>Cichoriinae</taxon>
        <taxon>Cichorium</taxon>
    </lineage>
</organism>
<dbReference type="Proteomes" id="UP001055811">
    <property type="component" value="Linkage Group LG05"/>
</dbReference>
<proteinExistence type="predicted"/>
<dbReference type="EMBL" id="CM042013">
    <property type="protein sequence ID" value="KAI3738268.1"/>
    <property type="molecule type" value="Genomic_DNA"/>
</dbReference>